<dbReference type="EMBL" id="SMFO01000001">
    <property type="protein sequence ID" value="TDE06086.1"/>
    <property type="molecule type" value="Genomic_DNA"/>
</dbReference>
<dbReference type="AlphaFoldDB" id="A0A4R5CZD5"/>
<dbReference type="PANTHER" id="PTHR36174">
    <property type="entry name" value="LIPID II:GLYCINE GLYCYLTRANSFERASE"/>
    <property type="match status" value="1"/>
</dbReference>
<evidence type="ECO:0000313" key="2">
    <source>
        <dbReference type="Proteomes" id="UP000294597"/>
    </source>
</evidence>
<organism evidence="1 2">
    <name type="scientific">Flavobacterium hiemivividum</name>
    <dbReference type="NCBI Taxonomy" id="2541734"/>
    <lineage>
        <taxon>Bacteria</taxon>
        <taxon>Pseudomonadati</taxon>
        <taxon>Bacteroidota</taxon>
        <taxon>Flavobacteriia</taxon>
        <taxon>Flavobacteriales</taxon>
        <taxon>Flavobacteriaceae</taxon>
        <taxon>Flavobacterium</taxon>
    </lineage>
</organism>
<dbReference type="InterPro" id="IPR016181">
    <property type="entry name" value="Acyl_CoA_acyltransferase"/>
</dbReference>
<name>A0A4R5CZD5_9FLAO</name>
<accession>A0A4R5CZD5</accession>
<dbReference type="GO" id="GO:0016740">
    <property type="term" value="F:transferase activity"/>
    <property type="evidence" value="ECO:0007669"/>
    <property type="project" value="UniProtKB-KW"/>
</dbReference>
<dbReference type="Gene3D" id="3.40.630.30">
    <property type="match status" value="1"/>
</dbReference>
<dbReference type="Proteomes" id="UP000294597">
    <property type="component" value="Unassembled WGS sequence"/>
</dbReference>
<gene>
    <name evidence="1" type="ORF">E0F98_00215</name>
</gene>
<proteinExistence type="predicted"/>
<comment type="caution">
    <text evidence="1">The sequence shown here is derived from an EMBL/GenBank/DDBJ whole genome shotgun (WGS) entry which is preliminary data.</text>
</comment>
<evidence type="ECO:0000313" key="1">
    <source>
        <dbReference type="EMBL" id="TDE06086.1"/>
    </source>
</evidence>
<dbReference type="InterPro" id="IPR050644">
    <property type="entry name" value="PG_Glycine_Bridge_Synth"/>
</dbReference>
<sequence length="318" mass="37062">MSVKNYSVKQYQVNDSNNWNAFISKAKNATFLFHREFMEYHKERFQDFSLLIFEQEKLLAVIPANRVGDTMYSHQGLTYGGIVYSPKITGEKVAAIIDSLLAYLKEKGIQFFYFKPIPSFYAYGGNHEIDFFLIKKGALLDKKEMNMAINLAMPLTISKSKLKHFRKIEDLDLEIVEEDQLDSFWKLVLEPRLKEKYDAKPVHTLQEITKLKEKFPNNIKQFSVYCNDEIIAGITIFETDKVVKSQYGATTKKGEELRALDFLFINLIKKYKREDKLFFDMGIVNDSNEKGYHAGLLKQKEELGCSVYSQDFYKMNLI</sequence>
<reference evidence="1 2" key="1">
    <citation type="submission" date="2019-03" db="EMBL/GenBank/DDBJ databases">
        <title>Flavobacterium TSA-D2 sp. nov., isolated from arctic soil.</title>
        <authorList>
            <person name="Chaudhary D.K."/>
        </authorList>
    </citation>
    <scope>NUCLEOTIDE SEQUENCE [LARGE SCALE GENOMIC DNA]</scope>
    <source>
        <strain evidence="1 2">TSA-D2</strain>
    </source>
</reference>
<keyword evidence="2" id="KW-1185">Reference proteome</keyword>
<keyword evidence="1" id="KW-0808">Transferase</keyword>
<dbReference type="SUPFAM" id="SSF55729">
    <property type="entry name" value="Acyl-CoA N-acyltransferases (Nat)"/>
    <property type="match status" value="1"/>
</dbReference>
<protein>
    <submittedName>
        <fullName evidence="1">GNAT family N-acetyltransferase</fullName>
    </submittedName>
</protein>
<dbReference type="PANTHER" id="PTHR36174:SF1">
    <property type="entry name" value="LIPID II:GLYCINE GLYCYLTRANSFERASE"/>
    <property type="match status" value="1"/>
</dbReference>